<feature type="domain" description="CMP/dCMP-type deaminase" evidence="16">
    <location>
        <begin position="13"/>
        <end position="139"/>
    </location>
</feature>
<comment type="pathway">
    <text evidence="2 12">Cofactor biosynthesis; riboflavin biosynthesis; 5-amino-6-(D-ribitylamino)uracil from GTP: step 2/4.</text>
</comment>
<name>A0A7T7HKS6_9HYPH</name>
<dbReference type="PANTHER" id="PTHR38011">
    <property type="entry name" value="DIHYDROFOLATE REDUCTASE FAMILY PROTEIN (AFU_ORTHOLOGUE AFUA_8G06820)"/>
    <property type="match status" value="1"/>
</dbReference>
<keyword evidence="6 12" id="KW-0686">Riboflavin biosynthesis</keyword>
<evidence type="ECO:0000256" key="2">
    <source>
        <dbReference type="ARBA" id="ARBA00004882"/>
    </source>
</evidence>
<evidence type="ECO:0000256" key="15">
    <source>
        <dbReference type="PIRSR" id="PIRSR006769-3"/>
    </source>
</evidence>
<dbReference type="PROSITE" id="PS00903">
    <property type="entry name" value="CYT_DCMP_DEAMINASES_1"/>
    <property type="match status" value="1"/>
</dbReference>
<evidence type="ECO:0000256" key="6">
    <source>
        <dbReference type="ARBA" id="ARBA00022619"/>
    </source>
</evidence>
<evidence type="ECO:0000256" key="9">
    <source>
        <dbReference type="ARBA" id="ARBA00022857"/>
    </source>
</evidence>
<dbReference type="UniPathway" id="UPA00275">
    <property type="reaction ID" value="UER00401"/>
</dbReference>
<dbReference type="Pfam" id="PF01872">
    <property type="entry name" value="RibD_C"/>
    <property type="match status" value="1"/>
</dbReference>
<sequence>MGIHPATDSLNAAVLAAAMTRALDGAQRFAGATAPNPPVGCVLLDAGGMVIAEGFHRKAGMPHAEAEAIAAARAAGVADRIHTVVVTLEPCNHHGRTPPCADAILATSARRVVIGWPDPNPAVVGGGAARLAGAGLSVTFAADLPDGRSRKLALRASRLVAPFTKRAFTGLPWVTVKQALDETGGMAPPAGAKTFTSAASLTLAHRLRRRADAILTGSGTVLADNPQLTVRRVRDFPGKERVLAILDRRGRVPEAYMAEAGARGFSIIRPGTLEEALVELGRRGVLEVLVEAGPSLAASMLDGGLWDEHVVIQKGHPDRVRIVHRNPEFDETDEADFLPGEEE</sequence>
<dbReference type="InterPro" id="IPR050765">
    <property type="entry name" value="Riboflavin_Biosynth_HTPR"/>
</dbReference>
<dbReference type="GO" id="GO:0008703">
    <property type="term" value="F:5-amino-6-(5-phosphoribosylamino)uracil reductase activity"/>
    <property type="evidence" value="ECO:0007669"/>
    <property type="project" value="UniProtKB-EC"/>
</dbReference>
<evidence type="ECO:0000256" key="5">
    <source>
        <dbReference type="ARBA" id="ARBA00007417"/>
    </source>
</evidence>
<comment type="function">
    <text evidence="1 12">Converts 2,5-diamino-6-(ribosylamino)-4(3h)-pyrimidinone 5'-phosphate into 5-amino-6-(ribosylamino)-2,4(1h,3h)-pyrimidinedione 5'-phosphate.</text>
</comment>
<comment type="catalytic activity">
    <reaction evidence="12">
        <text>5-amino-6-(5-phospho-D-ribitylamino)uracil + NADP(+) = 5-amino-6-(5-phospho-D-ribosylamino)uracil + NADPH + H(+)</text>
        <dbReference type="Rhea" id="RHEA:17845"/>
        <dbReference type="ChEBI" id="CHEBI:15378"/>
        <dbReference type="ChEBI" id="CHEBI:57783"/>
        <dbReference type="ChEBI" id="CHEBI:58349"/>
        <dbReference type="ChEBI" id="CHEBI:58421"/>
        <dbReference type="ChEBI" id="CHEBI:58453"/>
        <dbReference type="EC" id="1.1.1.193"/>
    </reaction>
</comment>
<protein>
    <recommendedName>
        <fullName evidence="12">Riboflavin biosynthesis protein RibD</fullName>
    </recommendedName>
    <domain>
        <recommendedName>
            <fullName evidence="12">Diaminohydroxyphosphoribosylaminopyrimidine deaminase</fullName>
            <shortName evidence="12">DRAP deaminase</shortName>
            <ecNumber evidence="12">3.5.4.26</ecNumber>
        </recommendedName>
        <alternativeName>
            <fullName evidence="12">Riboflavin-specific deaminase</fullName>
        </alternativeName>
    </domain>
    <domain>
        <recommendedName>
            <fullName evidence="12">5-amino-6-(5-phosphoribosylamino)uracil reductase</fullName>
            <ecNumber evidence="12">1.1.1.193</ecNumber>
        </recommendedName>
        <alternativeName>
            <fullName evidence="12">HTP reductase</fullName>
        </alternativeName>
    </domain>
</protein>
<feature type="binding site" evidence="14">
    <location>
        <position position="291"/>
    </location>
    <ligand>
        <name>substrate</name>
    </ligand>
</feature>
<dbReference type="NCBIfam" id="TIGR00326">
    <property type="entry name" value="eubact_ribD"/>
    <property type="match status" value="1"/>
</dbReference>
<dbReference type="InterPro" id="IPR016192">
    <property type="entry name" value="APOBEC/CMP_deaminase_Zn-bd"/>
</dbReference>
<dbReference type="PANTHER" id="PTHR38011:SF7">
    <property type="entry name" value="2,5-DIAMINO-6-RIBOSYLAMINO-4(3H)-PYRIMIDINONE 5'-PHOSPHATE REDUCTASE"/>
    <property type="match status" value="1"/>
</dbReference>
<evidence type="ECO:0000256" key="3">
    <source>
        <dbReference type="ARBA" id="ARBA00004910"/>
    </source>
</evidence>
<feature type="binding site" evidence="14">
    <location>
        <position position="231"/>
    </location>
    <ligand>
        <name>substrate</name>
    </ligand>
</feature>
<feature type="active site" description="Proton donor" evidence="13">
    <location>
        <position position="65"/>
    </location>
</feature>
<feature type="binding site" evidence="14">
    <location>
        <position position="220"/>
    </location>
    <ligand>
        <name>NADP(+)</name>
        <dbReference type="ChEBI" id="CHEBI:58349"/>
    </ligand>
</feature>
<dbReference type="InterPro" id="IPR002125">
    <property type="entry name" value="CMP_dCMP_dom"/>
</dbReference>
<feature type="binding site" evidence="14">
    <location>
        <position position="208"/>
    </location>
    <ligand>
        <name>substrate</name>
    </ligand>
</feature>
<dbReference type="SUPFAM" id="SSF53597">
    <property type="entry name" value="Dihydrofolate reductase-like"/>
    <property type="match status" value="1"/>
</dbReference>
<dbReference type="PROSITE" id="PS51747">
    <property type="entry name" value="CYT_DCMP_DEAMINASES_2"/>
    <property type="match status" value="1"/>
</dbReference>
<dbReference type="Gene3D" id="3.40.430.10">
    <property type="entry name" value="Dihydrofolate Reductase, subunit A"/>
    <property type="match status" value="2"/>
</dbReference>
<evidence type="ECO:0000259" key="16">
    <source>
        <dbReference type="PROSITE" id="PS51747"/>
    </source>
</evidence>
<evidence type="ECO:0000256" key="1">
    <source>
        <dbReference type="ARBA" id="ARBA00002151"/>
    </source>
</evidence>
<dbReference type="Pfam" id="PF00383">
    <property type="entry name" value="dCMP_cyt_deam_1"/>
    <property type="match status" value="1"/>
</dbReference>
<feature type="binding site" evidence="14">
    <location>
        <position position="228"/>
    </location>
    <ligand>
        <name>substrate</name>
    </ligand>
</feature>
<evidence type="ECO:0000256" key="10">
    <source>
        <dbReference type="ARBA" id="ARBA00023002"/>
    </source>
</evidence>
<evidence type="ECO:0000256" key="13">
    <source>
        <dbReference type="PIRSR" id="PIRSR006769-1"/>
    </source>
</evidence>
<organism evidence="17 18">
    <name type="scientific">Martelella lutilitoris</name>
    <dbReference type="NCBI Taxonomy" id="2583532"/>
    <lineage>
        <taxon>Bacteria</taxon>
        <taxon>Pseudomonadati</taxon>
        <taxon>Pseudomonadota</taxon>
        <taxon>Alphaproteobacteria</taxon>
        <taxon>Hyphomicrobiales</taxon>
        <taxon>Aurantimonadaceae</taxon>
        <taxon>Martelella</taxon>
    </lineage>
</organism>
<evidence type="ECO:0000256" key="14">
    <source>
        <dbReference type="PIRSR" id="PIRSR006769-2"/>
    </source>
</evidence>
<comment type="pathway">
    <text evidence="3 12">Cofactor biosynthesis; riboflavin biosynthesis; 5-amino-6-(D-ribitylamino)uracil from GTP: step 3/4.</text>
</comment>
<reference evidence="17 18" key="1">
    <citation type="submission" date="2020-12" db="EMBL/GenBank/DDBJ databases">
        <authorList>
            <person name="Zheng R.K."/>
            <person name="Sun C.M."/>
        </authorList>
    </citation>
    <scope>NUCLEOTIDE SEQUENCE [LARGE SCALE GENOMIC DNA]</scope>
    <source>
        <strain evidence="17 18">ZRK001</strain>
    </source>
</reference>
<feature type="binding site" evidence="14">
    <location>
        <position position="179"/>
    </location>
    <ligand>
        <name>NADP(+)</name>
        <dbReference type="ChEBI" id="CHEBI:58349"/>
    </ligand>
</feature>
<dbReference type="GO" id="GO:0008270">
    <property type="term" value="F:zinc ion binding"/>
    <property type="evidence" value="ECO:0007669"/>
    <property type="project" value="InterPro"/>
</dbReference>
<evidence type="ECO:0000256" key="7">
    <source>
        <dbReference type="ARBA" id="ARBA00022723"/>
    </source>
</evidence>
<dbReference type="Gene3D" id="3.40.140.10">
    <property type="entry name" value="Cytidine Deaminase, domain 2"/>
    <property type="match status" value="1"/>
</dbReference>
<dbReference type="SUPFAM" id="SSF53927">
    <property type="entry name" value="Cytidine deaminase-like"/>
    <property type="match status" value="1"/>
</dbReference>
<comment type="similarity">
    <text evidence="5 12">In the C-terminal section; belongs to the HTP reductase family.</text>
</comment>
<feature type="binding site" evidence="15">
    <location>
        <position position="63"/>
    </location>
    <ligand>
        <name>Zn(2+)</name>
        <dbReference type="ChEBI" id="CHEBI:29105"/>
        <note>catalytic</note>
    </ligand>
</feature>
<dbReference type="EC" id="1.1.1.193" evidence="12"/>
<proteinExistence type="inferred from homology"/>
<dbReference type="EC" id="3.5.4.26" evidence="12"/>
<dbReference type="CDD" id="cd01284">
    <property type="entry name" value="Riboflavin_deaminase-reductase"/>
    <property type="match status" value="1"/>
</dbReference>
<dbReference type="PIRSF" id="PIRSF006769">
    <property type="entry name" value="RibD"/>
    <property type="match status" value="1"/>
</dbReference>
<keyword evidence="7 12" id="KW-0479">Metal-binding</keyword>
<dbReference type="AlphaFoldDB" id="A0A7T7HKS6"/>
<dbReference type="InterPro" id="IPR004794">
    <property type="entry name" value="Eubact_RibD"/>
</dbReference>
<comment type="catalytic activity">
    <reaction evidence="12">
        <text>2,5-diamino-6-hydroxy-4-(5-phosphoribosylamino)-pyrimidine + H2O + H(+) = 5-amino-6-(5-phospho-D-ribosylamino)uracil + NH4(+)</text>
        <dbReference type="Rhea" id="RHEA:21868"/>
        <dbReference type="ChEBI" id="CHEBI:15377"/>
        <dbReference type="ChEBI" id="CHEBI:15378"/>
        <dbReference type="ChEBI" id="CHEBI:28938"/>
        <dbReference type="ChEBI" id="CHEBI:58453"/>
        <dbReference type="ChEBI" id="CHEBI:58614"/>
        <dbReference type="EC" id="3.5.4.26"/>
    </reaction>
</comment>
<dbReference type="GO" id="GO:0008835">
    <property type="term" value="F:diaminohydroxyphosphoribosylaminopyrimidine deaminase activity"/>
    <property type="evidence" value="ECO:0007669"/>
    <property type="project" value="UniProtKB-EC"/>
</dbReference>
<feature type="binding site" evidence="14">
    <location>
        <begin position="293"/>
        <end position="299"/>
    </location>
    <ligand>
        <name>NADP(+)</name>
        <dbReference type="ChEBI" id="CHEBI:58349"/>
    </ligand>
</feature>
<comment type="cofactor">
    <cofactor evidence="12 15">
        <name>Zn(2+)</name>
        <dbReference type="ChEBI" id="CHEBI:29105"/>
    </cofactor>
    <text evidence="12 15">Binds 1 zinc ion.</text>
</comment>
<dbReference type="RefSeq" id="WP_200336594.1">
    <property type="nucleotide sequence ID" value="NZ_CP066786.1"/>
</dbReference>
<dbReference type="GO" id="GO:0009231">
    <property type="term" value="P:riboflavin biosynthetic process"/>
    <property type="evidence" value="ECO:0007669"/>
    <property type="project" value="UniProtKB-UniPathway"/>
</dbReference>
<dbReference type="KEGG" id="mlut:JET14_02120"/>
<gene>
    <name evidence="17" type="primary">ribD</name>
    <name evidence="17" type="ORF">JET14_02120</name>
</gene>
<feature type="binding site" evidence="14">
    <location>
        <position position="224"/>
    </location>
    <ligand>
        <name>NADP(+)</name>
        <dbReference type="ChEBI" id="CHEBI:58349"/>
    </ligand>
</feature>
<keyword evidence="12 17" id="KW-0378">Hydrolase</keyword>
<dbReference type="InterPro" id="IPR002734">
    <property type="entry name" value="RibDG_C"/>
</dbReference>
<keyword evidence="9 12" id="KW-0521">NADP</keyword>
<evidence type="ECO:0000256" key="4">
    <source>
        <dbReference type="ARBA" id="ARBA00005259"/>
    </source>
</evidence>
<feature type="binding site" evidence="15">
    <location>
        <position position="91"/>
    </location>
    <ligand>
        <name>Zn(2+)</name>
        <dbReference type="ChEBI" id="CHEBI:29105"/>
        <note>catalytic</note>
    </ligand>
</feature>
<dbReference type="Proteomes" id="UP000596083">
    <property type="component" value="Chromosome"/>
</dbReference>
<dbReference type="InterPro" id="IPR016193">
    <property type="entry name" value="Cytidine_deaminase-like"/>
</dbReference>
<dbReference type="EMBL" id="CP066786">
    <property type="protein sequence ID" value="QQM31000.1"/>
    <property type="molecule type" value="Genomic_DNA"/>
</dbReference>
<dbReference type="InterPro" id="IPR024072">
    <property type="entry name" value="DHFR-like_dom_sf"/>
</dbReference>
<evidence type="ECO:0000313" key="18">
    <source>
        <dbReference type="Proteomes" id="UP000596083"/>
    </source>
</evidence>
<evidence type="ECO:0000256" key="11">
    <source>
        <dbReference type="ARBA" id="ARBA00023268"/>
    </source>
</evidence>
<comment type="similarity">
    <text evidence="4 12">In the N-terminal section; belongs to the cytidine and deoxycytidylate deaminase family.</text>
</comment>
<keyword evidence="8 12" id="KW-0862">Zinc</keyword>
<feature type="binding site" evidence="15">
    <location>
        <position position="100"/>
    </location>
    <ligand>
        <name>Zn(2+)</name>
        <dbReference type="ChEBI" id="CHEBI:29105"/>
        <note>catalytic</note>
    </ligand>
</feature>
<evidence type="ECO:0000313" key="17">
    <source>
        <dbReference type="EMBL" id="QQM31000.1"/>
    </source>
</evidence>
<keyword evidence="10 12" id="KW-0560">Oxidoreductase</keyword>
<evidence type="ECO:0000256" key="8">
    <source>
        <dbReference type="ARBA" id="ARBA00022833"/>
    </source>
</evidence>
<keyword evidence="11" id="KW-0511">Multifunctional enzyme</keyword>
<evidence type="ECO:0000256" key="12">
    <source>
        <dbReference type="PIRNR" id="PIRNR006769"/>
    </source>
</evidence>
<accession>A0A7T7HKS6</accession>